<feature type="compositionally biased region" description="Basic and acidic residues" evidence="1">
    <location>
        <begin position="266"/>
        <end position="275"/>
    </location>
</feature>
<dbReference type="EMBL" id="PZQS01000011">
    <property type="protein sequence ID" value="PVD21949.1"/>
    <property type="molecule type" value="Genomic_DNA"/>
</dbReference>
<comment type="caution">
    <text evidence="3">The sequence shown here is derived from an EMBL/GenBank/DDBJ whole genome shotgun (WGS) entry which is preliminary data.</text>
</comment>
<dbReference type="GO" id="GO:0070513">
    <property type="term" value="F:death domain binding"/>
    <property type="evidence" value="ECO:0007669"/>
    <property type="project" value="InterPro"/>
</dbReference>
<feature type="domain" description="CARD" evidence="2">
    <location>
        <begin position="12"/>
        <end position="87"/>
    </location>
</feature>
<name>A0A2T7NLA8_POMCA</name>
<dbReference type="InterPro" id="IPR011029">
    <property type="entry name" value="DEATH-like_dom_sf"/>
</dbReference>
<evidence type="ECO:0000313" key="3">
    <source>
        <dbReference type="EMBL" id="PVD21949.1"/>
    </source>
</evidence>
<dbReference type="PANTHER" id="PTHR15034:SF5">
    <property type="entry name" value="DEATH DOMAIN-CONTAINING PROTEIN CRADD"/>
    <property type="match status" value="1"/>
</dbReference>
<dbReference type="SUPFAM" id="SSF47986">
    <property type="entry name" value="DEATH domain"/>
    <property type="match status" value="1"/>
</dbReference>
<feature type="compositionally biased region" description="Polar residues" evidence="1">
    <location>
        <begin position="396"/>
        <end position="405"/>
    </location>
</feature>
<feature type="region of interest" description="Disordered" evidence="1">
    <location>
        <begin position="164"/>
        <end position="185"/>
    </location>
</feature>
<dbReference type="Gene3D" id="1.10.533.10">
    <property type="entry name" value="Death Domain, Fas"/>
    <property type="match status" value="1"/>
</dbReference>
<feature type="region of interest" description="Disordered" evidence="1">
    <location>
        <begin position="260"/>
        <end position="304"/>
    </location>
</feature>
<proteinExistence type="predicted"/>
<evidence type="ECO:0000256" key="1">
    <source>
        <dbReference type="SAM" id="MobiDB-lite"/>
    </source>
</evidence>
<feature type="compositionally biased region" description="Low complexity" evidence="1">
    <location>
        <begin position="364"/>
        <end position="376"/>
    </location>
</feature>
<dbReference type="PANTHER" id="PTHR15034">
    <property type="entry name" value="DEATH DOMAIN-CONTAINING PROTEIN CRADD"/>
    <property type="match status" value="1"/>
</dbReference>
<accession>A0A2T7NLA8</accession>
<dbReference type="GO" id="GO:0042981">
    <property type="term" value="P:regulation of apoptotic process"/>
    <property type="evidence" value="ECO:0007669"/>
    <property type="project" value="InterPro"/>
</dbReference>
<feature type="compositionally biased region" description="Polar residues" evidence="1">
    <location>
        <begin position="166"/>
        <end position="177"/>
    </location>
</feature>
<dbReference type="Proteomes" id="UP000245119">
    <property type="component" value="Linkage Group LG11"/>
</dbReference>
<gene>
    <name evidence="3" type="ORF">C0Q70_17752</name>
</gene>
<dbReference type="InterPro" id="IPR037939">
    <property type="entry name" value="CRADD"/>
</dbReference>
<feature type="region of interest" description="Disordered" evidence="1">
    <location>
        <begin position="345"/>
        <end position="405"/>
    </location>
</feature>
<dbReference type="InterPro" id="IPR001315">
    <property type="entry name" value="CARD"/>
</dbReference>
<protein>
    <recommendedName>
        <fullName evidence="2">CARD domain-containing protein</fullName>
    </recommendedName>
</protein>
<feature type="compositionally biased region" description="Polar residues" evidence="1">
    <location>
        <begin position="350"/>
        <end position="363"/>
    </location>
</feature>
<evidence type="ECO:0000313" key="4">
    <source>
        <dbReference type="Proteomes" id="UP000245119"/>
    </source>
</evidence>
<sequence>MRERMNKEDDVVSHLKMEILQELRTLITDNIDPMRHMDFLRSKYILSEDDCEEINGLPVRKRRASKFLDILCKKGPQAYDMFCRSLEYERTQIFILKELNQEYEKRIRNYREMFRTESSSTSGMDIQPPKLRPPPCLLSDMKENLHSGMHDSVLTGFNIKTEHESTSFSSVQETGDVQVNDEKMKGQSKVRDLLCGISESERSFPSHTSSGMSATEHEDSSQPKPGIFSRGTSYEDTDPSVVPLVTDEDAIHYQTVDSTCGCGNRKHQESHETNRKCLTQTQERLPYQHKGSPDEDDEPDEDEHAFFSSLPQSYIEVPRPQPLQCRTSNDLSALPETLSEPSAFWKQEGESGNESSNQRDSGFSSRSSQEIVSSVEGNISCEKAGLSAEPTPYQADGSQLSMNGNLNHPQLKLGLGGLPEFLSISKHSDMEEEDYSQC</sequence>
<dbReference type="Pfam" id="PF00619">
    <property type="entry name" value="CARD"/>
    <property type="match status" value="1"/>
</dbReference>
<organism evidence="3 4">
    <name type="scientific">Pomacea canaliculata</name>
    <name type="common">Golden apple snail</name>
    <dbReference type="NCBI Taxonomy" id="400727"/>
    <lineage>
        <taxon>Eukaryota</taxon>
        <taxon>Metazoa</taxon>
        <taxon>Spiralia</taxon>
        <taxon>Lophotrochozoa</taxon>
        <taxon>Mollusca</taxon>
        <taxon>Gastropoda</taxon>
        <taxon>Caenogastropoda</taxon>
        <taxon>Architaenioglossa</taxon>
        <taxon>Ampullarioidea</taxon>
        <taxon>Ampullariidae</taxon>
        <taxon>Pomacea</taxon>
    </lineage>
</organism>
<feature type="compositionally biased region" description="Acidic residues" evidence="1">
    <location>
        <begin position="294"/>
        <end position="303"/>
    </location>
</feature>
<evidence type="ECO:0000259" key="2">
    <source>
        <dbReference type="PROSITE" id="PS50209"/>
    </source>
</evidence>
<feature type="region of interest" description="Disordered" evidence="1">
    <location>
        <begin position="200"/>
        <end position="240"/>
    </location>
</feature>
<dbReference type="PROSITE" id="PS50209">
    <property type="entry name" value="CARD"/>
    <property type="match status" value="1"/>
</dbReference>
<reference evidence="3 4" key="1">
    <citation type="submission" date="2018-04" db="EMBL/GenBank/DDBJ databases">
        <title>The genome of golden apple snail Pomacea canaliculata provides insight into stress tolerance and invasive adaptation.</title>
        <authorList>
            <person name="Liu C."/>
            <person name="Liu B."/>
            <person name="Ren Y."/>
            <person name="Zhang Y."/>
            <person name="Wang H."/>
            <person name="Li S."/>
            <person name="Jiang F."/>
            <person name="Yin L."/>
            <person name="Zhang G."/>
            <person name="Qian W."/>
            <person name="Fan W."/>
        </authorList>
    </citation>
    <scope>NUCLEOTIDE SEQUENCE [LARGE SCALE GENOMIC DNA]</scope>
    <source>
        <strain evidence="3">SZHN2017</strain>
        <tissue evidence="3">Muscle</tissue>
    </source>
</reference>
<dbReference type="OrthoDB" id="5984934at2759"/>
<dbReference type="GO" id="GO:0002020">
    <property type="term" value="F:protease binding"/>
    <property type="evidence" value="ECO:0007669"/>
    <property type="project" value="InterPro"/>
</dbReference>
<dbReference type="AlphaFoldDB" id="A0A2T7NLA8"/>
<keyword evidence="4" id="KW-1185">Reference proteome</keyword>